<dbReference type="PANTHER" id="PTHR44103">
    <property type="entry name" value="PROPROTEIN CONVERTASE P"/>
    <property type="match status" value="1"/>
</dbReference>
<accession>A0A197ZZI9</accession>
<comment type="caution">
    <text evidence="3">The sequence shown here is derived from an EMBL/GenBank/DDBJ whole genome shotgun (WGS) entry which is preliminary data.</text>
</comment>
<evidence type="ECO:0000313" key="3">
    <source>
        <dbReference type="EMBL" id="OAS14619.1"/>
    </source>
</evidence>
<organism evidence="3 4">
    <name type="scientific">Paenibacillus oryzisoli</name>
    <dbReference type="NCBI Taxonomy" id="1850517"/>
    <lineage>
        <taxon>Bacteria</taxon>
        <taxon>Bacillati</taxon>
        <taxon>Bacillota</taxon>
        <taxon>Bacilli</taxon>
        <taxon>Bacillales</taxon>
        <taxon>Paenibacillaceae</taxon>
        <taxon>Paenibacillus</taxon>
    </lineage>
</organism>
<dbReference type="EMBL" id="LYPB01000089">
    <property type="protein sequence ID" value="OAS14619.1"/>
    <property type="molecule type" value="Genomic_DNA"/>
</dbReference>
<dbReference type="Pfam" id="PF01839">
    <property type="entry name" value="FG-GAP"/>
    <property type="match status" value="1"/>
</dbReference>
<keyword evidence="4" id="KW-1185">Reference proteome</keyword>
<sequence>MARIVSYINHSSNRGIPLNLSKIRVTQLLIGLILGFLVIVLILLFLPKVEETKLLYATNGDAYDTAAYSNFDQTLQVGVQIDRESLSSMSVRQLGSYDALYLDPGLAQDAAWSQQVNKLITFVKQGGHLLLENEFAERFPLDFLGAAGLVDLKKMPSSKFGSLLLSGDSLTLSYPQVPVNLQGIQQTFQLFTTNYLKHNTMEDMPGFQLGYGFSPSTGQTIVSMANPSDLNKPISLVMQNRIGKGAVLISSNFLPNRYFPTGFDMKSGFDPKLGFAQLAEKYQAASKPTPGTTYFNKRALPIEPYFNFAWAAANMQYRSELLAYVSKETLGYSVKKSLGPYGRPAMAFQNHFEAMPSIGQKDGIAWAEKLKEYNEVPSFTLVRSAFYWGEWRESVTVQLNTGTNAKPSFVGELPGSGYASGLHVMAAGIPLRQATYGPYRDLASAIELPYRAYPAAADLNGDGRMDFVVGSADGFVYVYTNQGRDEAAYVSEPPPKGMALPDTFGAPVKLLLESGAPLQLSPYSAVHAADVNGDGRTDLVVSDESGGVWLLPQLASGRFGKPAAMLAGGTPLQLPGGPAAPAVADVNGDGKLDLVLGAADGRVWLYQGRSEAALDLNGGSAIITLPNKATHAAPAVRDMNQDGRLDLVVGSSDGDLQVFTQETGGAWADSGPLEGTTLNQVGNHALVAGHYSVPLWLDLNHDGTDDLIVGGIEFGSPVSIDNPHFPYKSELNEFIAYAKDQHLELNPHTFVHNFKSTDDERIEFNLHQQAFDKLGIPWLHPGTNQHTWRINNEDHDQTLLTEKAQGMWYNFGFLPSESPVLARPESIWSLPFLLQDQQGKTDATMLIHAPTPVLRPAGDYANTDVFESMVKLDMPIDYFEHIEYHFPEPQKIANLTEFAEYFDKLRTKHDYNFMSETQMAKSFLTAMQSDVKISQSWGSYLWDRLKDQLSGGSPHFHATLSVDSSGVSSLSEEYTNTLGVIIEKGDKLALYSLKSDSNIYTTIENKLYLGLASHTKIRVGPSPQEFHVVRSNVPLTLTSEGSTHQLKLESAGMQQIKFFSPTELKFSTSDGTKVVYDAATMTYTLTRYGDVTTLTFTGPVANAQ</sequence>
<gene>
    <name evidence="3" type="ORF">A8708_33715</name>
</gene>
<keyword evidence="2" id="KW-0812">Transmembrane</keyword>
<feature type="transmembrane region" description="Helical" evidence="2">
    <location>
        <begin position="28"/>
        <end position="46"/>
    </location>
</feature>
<keyword evidence="1" id="KW-0732">Signal</keyword>
<dbReference type="Gene3D" id="2.130.10.130">
    <property type="entry name" value="Integrin alpha, N-terminal"/>
    <property type="match status" value="2"/>
</dbReference>
<dbReference type="Pfam" id="PF13517">
    <property type="entry name" value="FG-GAP_3"/>
    <property type="match status" value="2"/>
</dbReference>
<dbReference type="SUPFAM" id="SSF69318">
    <property type="entry name" value="Integrin alpha N-terminal domain"/>
    <property type="match status" value="1"/>
</dbReference>
<protein>
    <recommendedName>
        <fullName evidence="5">VCBS repeat-containing protein</fullName>
    </recommendedName>
</protein>
<evidence type="ECO:0000313" key="4">
    <source>
        <dbReference type="Proteomes" id="UP000078454"/>
    </source>
</evidence>
<evidence type="ECO:0000256" key="1">
    <source>
        <dbReference type="ARBA" id="ARBA00022729"/>
    </source>
</evidence>
<dbReference type="InterPro" id="IPR028994">
    <property type="entry name" value="Integrin_alpha_N"/>
</dbReference>
<keyword evidence="2" id="KW-1133">Transmembrane helix</keyword>
<dbReference type="AlphaFoldDB" id="A0A197ZZI9"/>
<name>A0A197ZZI9_9BACL</name>
<dbReference type="PANTHER" id="PTHR44103:SF1">
    <property type="entry name" value="PROPROTEIN CONVERTASE P"/>
    <property type="match status" value="1"/>
</dbReference>
<evidence type="ECO:0000256" key="2">
    <source>
        <dbReference type="SAM" id="Phobius"/>
    </source>
</evidence>
<dbReference type="Proteomes" id="UP000078454">
    <property type="component" value="Unassembled WGS sequence"/>
</dbReference>
<dbReference type="STRING" id="1850517.A8708_33715"/>
<keyword evidence="2" id="KW-0472">Membrane</keyword>
<dbReference type="InterPro" id="IPR013517">
    <property type="entry name" value="FG-GAP"/>
</dbReference>
<evidence type="ECO:0008006" key="5">
    <source>
        <dbReference type="Google" id="ProtNLM"/>
    </source>
</evidence>
<dbReference type="OrthoDB" id="9816120at2"/>
<reference evidence="3 4" key="1">
    <citation type="submission" date="2016-05" db="EMBL/GenBank/DDBJ databases">
        <title>Paenibacillus sp. 1ZS3-15 nov., isolated from the rhizosphere soil.</title>
        <authorList>
            <person name="Zhang X.X."/>
            <person name="Zhang J."/>
        </authorList>
    </citation>
    <scope>NUCLEOTIDE SEQUENCE [LARGE SCALE GENOMIC DNA]</scope>
    <source>
        <strain evidence="3 4">1ZS3-15</strain>
    </source>
</reference>
<proteinExistence type="predicted"/>